<evidence type="ECO:0000256" key="8">
    <source>
        <dbReference type="PROSITE-ProRule" id="PRU00094"/>
    </source>
</evidence>
<evidence type="ECO:0000256" key="3">
    <source>
        <dbReference type="ARBA" id="ARBA00022771"/>
    </source>
</evidence>
<feature type="compositionally biased region" description="Polar residues" evidence="11">
    <location>
        <begin position="168"/>
        <end position="177"/>
    </location>
</feature>
<organism evidence="14 15">
    <name type="scientific">Rhynocoris fuscipes</name>
    <dbReference type="NCBI Taxonomy" id="488301"/>
    <lineage>
        <taxon>Eukaryota</taxon>
        <taxon>Metazoa</taxon>
        <taxon>Ecdysozoa</taxon>
        <taxon>Arthropoda</taxon>
        <taxon>Hexapoda</taxon>
        <taxon>Insecta</taxon>
        <taxon>Pterygota</taxon>
        <taxon>Neoptera</taxon>
        <taxon>Paraneoptera</taxon>
        <taxon>Hemiptera</taxon>
        <taxon>Heteroptera</taxon>
        <taxon>Panheteroptera</taxon>
        <taxon>Cimicomorpha</taxon>
        <taxon>Reduviidae</taxon>
        <taxon>Harpactorinae</taxon>
        <taxon>Harpactorini</taxon>
        <taxon>Rhynocoris</taxon>
    </lineage>
</organism>
<dbReference type="InterPro" id="IPR000679">
    <property type="entry name" value="Znf_GATA"/>
</dbReference>
<dbReference type="SUPFAM" id="SSF57716">
    <property type="entry name" value="Glucocorticoid receptor-like (DNA-binding domain)"/>
    <property type="match status" value="2"/>
</dbReference>
<feature type="region of interest" description="Disordered" evidence="11">
    <location>
        <begin position="235"/>
        <end position="310"/>
    </location>
</feature>
<reference evidence="14 15" key="1">
    <citation type="submission" date="2022-12" db="EMBL/GenBank/DDBJ databases">
        <title>Chromosome-level genome assembly of true bugs.</title>
        <authorList>
            <person name="Ma L."/>
            <person name="Li H."/>
        </authorList>
    </citation>
    <scope>NUCLEOTIDE SEQUENCE [LARGE SCALE GENOMIC DNA]</scope>
    <source>
        <strain evidence="14">Lab_2022b</strain>
    </source>
</reference>
<feature type="coiled-coil region" evidence="10">
    <location>
        <begin position="97"/>
        <end position="125"/>
    </location>
</feature>
<evidence type="ECO:0000256" key="10">
    <source>
        <dbReference type="SAM" id="Coils"/>
    </source>
</evidence>
<dbReference type="GO" id="GO:0000981">
    <property type="term" value="F:DNA-binding transcription factor activity, RNA polymerase II-specific"/>
    <property type="evidence" value="ECO:0007669"/>
    <property type="project" value="TreeGrafter"/>
</dbReference>
<name>A0AAW1CFI0_9HEMI</name>
<accession>A0AAW1CFI0</accession>
<dbReference type="PROSITE" id="PS00344">
    <property type="entry name" value="GATA_ZN_FINGER_1"/>
    <property type="match status" value="1"/>
</dbReference>
<dbReference type="SMART" id="SM00401">
    <property type="entry name" value="ZnF_GATA"/>
    <property type="match status" value="1"/>
</dbReference>
<evidence type="ECO:0000256" key="7">
    <source>
        <dbReference type="ARBA" id="ARBA00023242"/>
    </source>
</evidence>
<dbReference type="GO" id="GO:0008270">
    <property type="term" value="F:zinc ion binding"/>
    <property type="evidence" value="ECO:0007669"/>
    <property type="project" value="UniProtKB-UniRule"/>
</dbReference>
<dbReference type="PROSITE" id="PS50114">
    <property type="entry name" value="GATA_ZN_FINGER_2"/>
    <property type="match status" value="1"/>
</dbReference>
<comment type="caution">
    <text evidence="14">The sequence shown here is derived from an EMBL/GenBank/DDBJ whole genome shotgun (WGS) entry which is preliminary data.</text>
</comment>
<dbReference type="InterPro" id="IPR012934">
    <property type="entry name" value="Znf_AD"/>
</dbReference>
<protein>
    <recommendedName>
        <fullName evidence="16">GATA-binding factor A</fullName>
    </recommendedName>
</protein>
<keyword evidence="6" id="KW-0804">Transcription</keyword>
<dbReference type="PANTHER" id="PTHR10071:SF337">
    <property type="entry name" value="GATA-BINDING FACTOR A"/>
    <property type="match status" value="1"/>
</dbReference>
<dbReference type="GO" id="GO:0000122">
    <property type="term" value="P:negative regulation of transcription by RNA polymerase II"/>
    <property type="evidence" value="ECO:0007669"/>
    <property type="project" value="TreeGrafter"/>
</dbReference>
<evidence type="ECO:0000256" key="4">
    <source>
        <dbReference type="ARBA" id="ARBA00022833"/>
    </source>
</evidence>
<dbReference type="PRINTS" id="PR00619">
    <property type="entry name" value="GATAZNFINGER"/>
</dbReference>
<dbReference type="FunFam" id="3.30.50.10:FF:000002">
    <property type="entry name" value="Gata transcription factor gatad"/>
    <property type="match status" value="1"/>
</dbReference>
<dbReference type="CDD" id="cd00202">
    <property type="entry name" value="ZnF_GATA"/>
    <property type="match status" value="1"/>
</dbReference>
<dbReference type="PROSITE" id="PS51915">
    <property type="entry name" value="ZAD"/>
    <property type="match status" value="1"/>
</dbReference>
<gene>
    <name evidence="14" type="ORF">O3M35_012943</name>
</gene>
<keyword evidence="10" id="KW-0175">Coiled coil</keyword>
<feature type="binding site" evidence="9">
    <location>
        <position position="12"/>
    </location>
    <ligand>
        <name>Zn(2+)</name>
        <dbReference type="ChEBI" id="CHEBI:29105"/>
    </ligand>
</feature>
<feature type="domain" description="ZAD" evidence="13">
    <location>
        <begin position="10"/>
        <end position="85"/>
    </location>
</feature>
<feature type="binding site" evidence="9">
    <location>
        <position position="58"/>
    </location>
    <ligand>
        <name>Zn(2+)</name>
        <dbReference type="ChEBI" id="CHEBI:29105"/>
    </ligand>
</feature>
<dbReference type="AlphaFoldDB" id="A0AAW1CFI0"/>
<dbReference type="InterPro" id="IPR013088">
    <property type="entry name" value="Znf_NHR/GATA"/>
</dbReference>
<dbReference type="Proteomes" id="UP001461498">
    <property type="component" value="Unassembled WGS sequence"/>
</dbReference>
<dbReference type="GO" id="GO:0005634">
    <property type="term" value="C:nucleus"/>
    <property type="evidence" value="ECO:0007669"/>
    <property type="project" value="UniProtKB-SubCell"/>
</dbReference>
<feature type="compositionally biased region" description="Polar residues" evidence="11">
    <location>
        <begin position="245"/>
        <end position="264"/>
    </location>
</feature>
<evidence type="ECO:0000259" key="13">
    <source>
        <dbReference type="PROSITE" id="PS51915"/>
    </source>
</evidence>
<evidence type="ECO:0000256" key="6">
    <source>
        <dbReference type="ARBA" id="ARBA00023163"/>
    </source>
</evidence>
<evidence type="ECO:0000313" key="14">
    <source>
        <dbReference type="EMBL" id="KAK9496837.1"/>
    </source>
</evidence>
<evidence type="ECO:0000259" key="12">
    <source>
        <dbReference type="PROSITE" id="PS50114"/>
    </source>
</evidence>
<evidence type="ECO:0000256" key="2">
    <source>
        <dbReference type="ARBA" id="ARBA00022723"/>
    </source>
</evidence>
<keyword evidence="5" id="KW-0805">Transcription regulation</keyword>
<keyword evidence="7" id="KW-0539">Nucleus</keyword>
<sequence>MCSIPAKFYELCRLCLSRDGGKLSIFDDEGTRRNFFEKIVTCLPVNISSDDDLPSVLCIDCIDKLDAMHAFREVASKSDFALKQFLASPNHLPEDATEELRNIYLSLEEEEEEEVEEEMEEATEVMPEEAADDIEVMMKEEEVRTMVNGDDGDSDCDRLVIKTEEDSSSLLEPQTHISEPESPTRRHQEFLRHVVEINSNRMTEANSLLRSLMTAPQMYSGRSVILMREEVRWPQPNSPNEVLANRTNLQSPKNADNMINNETRPSGGGGGGRRKQSCPVRSTEASLLSGNDSDGINETTNTPVSTRQPEQRFYKSSEAISRLLEAANYTASGGDNEFQDDTNDEPNNSWCNSVDNILRGNRVPKRVQVACSNCGTRTTTIWRRNPNGEMVCNACGLYYKLHNVNRPAAMRRDTIHTRRRRPKSDKPRSKNRNNDSSFHRAEKSPSECASSGGNSGSEECDDMLAALRRQIQPQFMMAALQQHVVASSPNQDKPLNLVAGSH</sequence>
<dbReference type="Gene3D" id="3.30.50.10">
    <property type="entry name" value="Erythroid Transcription Factor GATA-1, subunit A"/>
    <property type="match status" value="1"/>
</dbReference>
<feature type="binding site" evidence="9">
    <location>
        <position position="61"/>
    </location>
    <ligand>
        <name>Zn(2+)</name>
        <dbReference type="ChEBI" id="CHEBI:29105"/>
    </ligand>
</feature>
<dbReference type="GO" id="GO:0000978">
    <property type="term" value="F:RNA polymerase II cis-regulatory region sequence-specific DNA binding"/>
    <property type="evidence" value="ECO:0007669"/>
    <property type="project" value="TreeGrafter"/>
</dbReference>
<comment type="subcellular location">
    <subcellularLocation>
        <location evidence="1">Nucleus</location>
    </subcellularLocation>
</comment>
<evidence type="ECO:0000313" key="15">
    <source>
        <dbReference type="Proteomes" id="UP001461498"/>
    </source>
</evidence>
<feature type="region of interest" description="Disordered" evidence="11">
    <location>
        <begin position="166"/>
        <end position="187"/>
    </location>
</feature>
<feature type="domain" description="GATA-type" evidence="12">
    <location>
        <begin position="365"/>
        <end position="418"/>
    </location>
</feature>
<feature type="region of interest" description="Disordered" evidence="11">
    <location>
        <begin position="409"/>
        <end position="459"/>
    </location>
</feature>
<dbReference type="PANTHER" id="PTHR10071">
    <property type="entry name" value="TRANSCRIPTION FACTOR GATA FAMILY MEMBER"/>
    <property type="match status" value="1"/>
</dbReference>
<dbReference type="EMBL" id="JAPXFL010000048">
    <property type="protein sequence ID" value="KAK9496837.1"/>
    <property type="molecule type" value="Genomic_DNA"/>
</dbReference>
<keyword evidence="3 8" id="KW-0863">Zinc-finger</keyword>
<evidence type="ECO:0000256" key="9">
    <source>
        <dbReference type="PROSITE-ProRule" id="PRU01263"/>
    </source>
</evidence>
<evidence type="ECO:0000256" key="1">
    <source>
        <dbReference type="ARBA" id="ARBA00004123"/>
    </source>
</evidence>
<keyword evidence="4 9" id="KW-0862">Zinc</keyword>
<evidence type="ECO:0000256" key="11">
    <source>
        <dbReference type="SAM" id="MobiDB-lite"/>
    </source>
</evidence>
<evidence type="ECO:0000256" key="5">
    <source>
        <dbReference type="ARBA" id="ARBA00023015"/>
    </source>
</evidence>
<dbReference type="Pfam" id="PF07776">
    <property type="entry name" value="zf-AD"/>
    <property type="match status" value="1"/>
</dbReference>
<dbReference type="GO" id="GO:0045165">
    <property type="term" value="P:cell fate commitment"/>
    <property type="evidence" value="ECO:0007669"/>
    <property type="project" value="TreeGrafter"/>
</dbReference>
<dbReference type="InterPro" id="IPR039355">
    <property type="entry name" value="Transcription_factor_GATA"/>
</dbReference>
<dbReference type="Pfam" id="PF00320">
    <property type="entry name" value="GATA"/>
    <property type="match status" value="1"/>
</dbReference>
<evidence type="ECO:0008006" key="16">
    <source>
        <dbReference type="Google" id="ProtNLM"/>
    </source>
</evidence>
<proteinExistence type="predicted"/>
<feature type="compositionally biased region" description="Polar residues" evidence="11">
    <location>
        <begin position="279"/>
        <end position="308"/>
    </location>
</feature>
<keyword evidence="2 9" id="KW-0479">Metal-binding</keyword>
<dbReference type="Gene3D" id="3.40.1800.20">
    <property type="match status" value="1"/>
</dbReference>
<dbReference type="SMART" id="SM00868">
    <property type="entry name" value="zf-AD"/>
    <property type="match status" value="1"/>
</dbReference>
<feature type="binding site" evidence="9">
    <location>
        <position position="15"/>
    </location>
    <ligand>
        <name>Zn(2+)</name>
        <dbReference type="ChEBI" id="CHEBI:29105"/>
    </ligand>
</feature>
<feature type="compositionally biased region" description="Basic and acidic residues" evidence="11">
    <location>
        <begin position="178"/>
        <end position="187"/>
    </location>
</feature>
<keyword evidence="15" id="KW-1185">Reference proteome</keyword>
<dbReference type="GO" id="GO:0045944">
    <property type="term" value="P:positive regulation of transcription by RNA polymerase II"/>
    <property type="evidence" value="ECO:0007669"/>
    <property type="project" value="TreeGrafter"/>
</dbReference>